<gene>
    <name evidence="1" type="ORF">LSINAPIS_LOCUS13086</name>
</gene>
<dbReference type="AlphaFoldDB" id="A0A5E4R0T8"/>
<evidence type="ECO:0000313" key="1">
    <source>
        <dbReference type="EMBL" id="VVD02991.1"/>
    </source>
</evidence>
<dbReference type="Proteomes" id="UP000324832">
    <property type="component" value="Unassembled WGS sequence"/>
</dbReference>
<sequence>MKITWSLIVKGVFGSGHGSLLLPDNCGEKKKLEDNPELTIGDPQHQWIIQTNTGTLLRVLLTNSKLN</sequence>
<reference evidence="1 2" key="1">
    <citation type="submission" date="2017-07" db="EMBL/GenBank/DDBJ databases">
        <authorList>
            <person name="Talla V."/>
            <person name="Backstrom N."/>
        </authorList>
    </citation>
    <scope>NUCLEOTIDE SEQUENCE [LARGE SCALE GENOMIC DNA]</scope>
</reference>
<protein>
    <submittedName>
        <fullName evidence="1">Uncharacterized protein</fullName>
    </submittedName>
</protein>
<proteinExistence type="predicted"/>
<organism evidence="1 2">
    <name type="scientific">Leptidea sinapis</name>
    <dbReference type="NCBI Taxonomy" id="189913"/>
    <lineage>
        <taxon>Eukaryota</taxon>
        <taxon>Metazoa</taxon>
        <taxon>Ecdysozoa</taxon>
        <taxon>Arthropoda</taxon>
        <taxon>Hexapoda</taxon>
        <taxon>Insecta</taxon>
        <taxon>Pterygota</taxon>
        <taxon>Neoptera</taxon>
        <taxon>Endopterygota</taxon>
        <taxon>Lepidoptera</taxon>
        <taxon>Glossata</taxon>
        <taxon>Ditrysia</taxon>
        <taxon>Papilionoidea</taxon>
        <taxon>Pieridae</taxon>
        <taxon>Dismorphiinae</taxon>
        <taxon>Leptidea</taxon>
    </lineage>
</organism>
<name>A0A5E4R0T8_9NEOP</name>
<dbReference type="EMBL" id="FZQP02006543">
    <property type="protein sequence ID" value="VVD02991.1"/>
    <property type="molecule type" value="Genomic_DNA"/>
</dbReference>
<evidence type="ECO:0000313" key="2">
    <source>
        <dbReference type="Proteomes" id="UP000324832"/>
    </source>
</evidence>
<accession>A0A5E4R0T8</accession>
<keyword evidence="2" id="KW-1185">Reference proteome</keyword>